<dbReference type="RefSeq" id="XP_018965881.2">
    <property type="nucleotide sequence ID" value="XM_019110336.2"/>
</dbReference>
<dbReference type="GO" id="GO:0016020">
    <property type="term" value="C:membrane"/>
    <property type="evidence" value="ECO:0007669"/>
    <property type="project" value="UniProtKB-SubCell"/>
</dbReference>
<keyword evidence="3" id="KW-0813">Transport</keyword>
<comment type="similarity">
    <text evidence="2">Belongs to the CALHM family.</text>
</comment>
<name>A0A9Q9ZJH9_CYPCA</name>
<feature type="transmembrane region" description="Helical" evidence="10">
    <location>
        <begin position="190"/>
        <end position="210"/>
    </location>
</feature>
<dbReference type="GO" id="GO:1904669">
    <property type="term" value="P:ATP export"/>
    <property type="evidence" value="ECO:0007669"/>
    <property type="project" value="UniProtKB-ARBA"/>
</dbReference>
<keyword evidence="8" id="KW-0407">Ion channel</keyword>
<keyword evidence="4 10" id="KW-0812">Transmembrane</keyword>
<evidence type="ECO:0000256" key="7">
    <source>
        <dbReference type="ARBA" id="ARBA00023136"/>
    </source>
</evidence>
<feature type="region of interest" description="Disordered" evidence="9">
    <location>
        <begin position="248"/>
        <end position="268"/>
    </location>
</feature>
<evidence type="ECO:0000256" key="4">
    <source>
        <dbReference type="ARBA" id="ARBA00022692"/>
    </source>
</evidence>
<evidence type="ECO:0000256" key="5">
    <source>
        <dbReference type="ARBA" id="ARBA00022989"/>
    </source>
</evidence>
<dbReference type="Proteomes" id="UP001155660">
    <property type="component" value="Chromosome A9"/>
</dbReference>
<dbReference type="GeneID" id="109096702"/>
<comment type="subcellular location">
    <subcellularLocation>
        <location evidence="1">Membrane</location>
        <topology evidence="1">Multi-pass membrane protein</topology>
    </subcellularLocation>
</comment>
<keyword evidence="7 10" id="KW-0472">Membrane</keyword>
<dbReference type="KEGG" id="ccar:109096702"/>
<evidence type="ECO:0000256" key="8">
    <source>
        <dbReference type="ARBA" id="ARBA00023303"/>
    </source>
</evidence>
<evidence type="ECO:0000256" key="3">
    <source>
        <dbReference type="ARBA" id="ARBA00022448"/>
    </source>
</evidence>
<keyword evidence="6" id="KW-0406">Ion transport</keyword>
<evidence type="ECO:0000256" key="10">
    <source>
        <dbReference type="SAM" id="Phobius"/>
    </source>
</evidence>
<reference evidence="11" key="1">
    <citation type="submission" date="2025-08" db="UniProtKB">
        <authorList>
            <consortium name="RefSeq"/>
        </authorList>
    </citation>
    <scope>IDENTIFICATION</scope>
    <source>
        <tissue evidence="11">Muscle</tissue>
    </source>
</reference>
<evidence type="ECO:0000256" key="2">
    <source>
        <dbReference type="ARBA" id="ARBA00008497"/>
    </source>
</evidence>
<feature type="compositionally biased region" description="Polar residues" evidence="9">
    <location>
        <begin position="254"/>
        <end position="268"/>
    </location>
</feature>
<feature type="transmembrane region" description="Helical" evidence="10">
    <location>
        <begin position="46"/>
        <end position="68"/>
    </location>
</feature>
<sequence>MQIWLGTRSFRLMYSEMCPSGQLSVIAMLIFFKYVFTCPCTTPEETLLHCWLYLCLPIGILFFIMILIDARLLKMCRCYVCRCCVSGQSRCCKSECCDTFECCCCAGGYCYHPERCGQEGWYYCGIIWKHLLNVFYAASLWIVVAFIDGDWYVCVRTVNVNGTGEQIACKDLPTPREAETLRKYDSESRVIGLILILGLSFLLTISSSLMTRWKPYYKSLYEVYVERETSAILEDKLHEKAVERAKQVSEHSLRNVQNPHTNMTQSDARHVQYQQLGNAEEDMWHKISDPTLHLTELP</sequence>
<dbReference type="GO" id="GO:0034220">
    <property type="term" value="P:monoatomic ion transmembrane transport"/>
    <property type="evidence" value="ECO:0007669"/>
    <property type="project" value="UniProtKB-KW"/>
</dbReference>
<proteinExistence type="inferred from homology"/>
<feature type="transmembrane region" description="Helical" evidence="10">
    <location>
        <begin position="131"/>
        <end position="147"/>
    </location>
</feature>
<dbReference type="Pfam" id="PF14798">
    <property type="entry name" value="Ca_hom_mod"/>
    <property type="match status" value="1"/>
</dbReference>
<evidence type="ECO:0000313" key="11">
    <source>
        <dbReference type="RefSeq" id="XP_018965881.2"/>
    </source>
</evidence>
<feature type="transmembrane region" description="Helical" evidence="10">
    <location>
        <begin position="12"/>
        <end position="34"/>
    </location>
</feature>
<evidence type="ECO:0000256" key="1">
    <source>
        <dbReference type="ARBA" id="ARBA00004141"/>
    </source>
</evidence>
<organism evidence="11">
    <name type="scientific">Cyprinus carpio</name>
    <name type="common">Common carp</name>
    <dbReference type="NCBI Taxonomy" id="7962"/>
    <lineage>
        <taxon>Eukaryota</taxon>
        <taxon>Metazoa</taxon>
        <taxon>Chordata</taxon>
        <taxon>Craniata</taxon>
        <taxon>Vertebrata</taxon>
        <taxon>Euteleostomi</taxon>
        <taxon>Actinopterygii</taxon>
        <taxon>Neopterygii</taxon>
        <taxon>Teleostei</taxon>
        <taxon>Ostariophysi</taxon>
        <taxon>Cypriniformes</taxon>
        <taxon>Cyprinidae</taxon>
        <taxon>Cyprininae</taxon>
        <taxon>Cyprinus</taxon>
    </lineage>
</organism>
<evidence type="ECO:0000256" key="9">
    <source>
        <dbReference type="SAM" id="MobiDB-lite"/>
    </source>
</evidence>
<protein>
    <submittedName>
        <fullName evidence="11">Uncharacterized protein LOC109096702</fullName>
    </submittedName>
</protein>
<keyword evidence="5 10" id="KW-1133">Transmembrane helix</keyword>
<evidence type="ECO:0000256" key="6">
    <source>
        <dbReference type="ARBA" id="ARBA00023065"/>
    </source>
</evidence>
<dbReference type="OrthoDB" id="8813775at2759"/>
<dbReference type="InterPro" id="IPR029569">
    <property type="entry name" value="CALHM"/>
</dbReference>
<dbReference type="AlphaFoldDB" id="A0A9Q9ZJH9"/>
<accession>A0A9Q9ZJH9</accession>
<gene>
    <name evidence="11" type="primary">LOC109096702</name>
</gene>